<keyword evidence="5 8" id="KW-0812">Transmembrane</keyword>
<dbReference type="InterPro" id="IPR045276">
    <property type="entry name" value="YbiO_bact"/>
</dbReference>
<sequence length="284" mass="32557">MEQFVDIIRGLFNQKTVLILVSAVVLFFAVMIIRKMIRSFFTRTSFIEERKEKTLEAMLNSIVSYGAVIAFIIIVLSIWVDIGKILAGAGIIGVIIGFGAQSLIKDFFAGIFLLYEKQLHKGDYITLNNTHHGIVEDVGLRFLKIREWSGKLLTISNGQIKTIENYNFDYMRVIEHVTTNFREDPRKVFTALEAACVRLNDEIGMFLKKDLAKKPIEPFKVYGMNSLNDQFHGYQYTITGVVEDLVYWTASKETRRIIAETMFDHNIAMAEQRVQVQSYSSPEE</sequence>
<dbReference type="Proteomes" id="UP001221597">
    <property type="component" value="Chromosome"/>
</dbReference>
<protein>
    <submittedName>
        <fullName evidence="10">Mechanosensitive ion channel family protein</fullName>
    </submittedName>
</protein>
<gene>
    <name evidence="10" type="ORF">P9989_05400</name>
</gene>
<dbReference type="SUPFAM" id="SSF82861">
    <property type="entry name" value="Mechanosensitive channel protein MscS (YggB), transmembrane region"/>
    <property type="match status" value="1"/>
</dbReference>
<organism evidence="10 11">
    <name type="scientific">Halobacillus naozhouensis</name>
    <dbReference type="NCBI Taxonomy" id="554880"/>
    <lineage>
        <taxon>Bacteria</taxon>
        <taxon>Bacillati</taxon>
        <taxon>Bacillota</taxon>
        <taxon>Bacilli</taxon>
        <taxon>Bacillales</taxon>
        <taxon>Bacillaceae</taxon>
        <taxon>Halobacillus</taxon>
    </lineage>
</organism>
<dbReference type="InterPro" id="IPR010920">
    <property type="entry name" value="LSM_dom_sf"/>
</dbReference>
<dbReference type="Pfam" id="PF00924">
    <property type="entry name" value="MS_channel_2nd"/>
    <property type="match status" value="1"/>
</dbReference>
<evidence type="ECO:0000256" key="2">
    <source>
        <dbReference type="ARBA" id="ARBA00004236"/>
    </source>
</evidence>
<dbReference type="Gene3D" id="3.30.70.100">
    <property type="match status" value="1"/>
</dbReference>
<dbReference type="PANTHER" id="PTHR30460:SF1">
    <property type="entry name" value="MECHANOSENSITIVE ION CHANNEL"/>
    <property type="match status" value="1"/>
</dbReference>
<keyword evidence="4" id="KW-1003">Cell membrane</keyword>
<name>A0ABY8J4D6_9BACI</name>
<feature type="domain" description="Mechanosensitive ion channel MscS" evidence="9">
    <location>
        <begin position="103"/>
        <end position="167"/>
    </location>
</feature>
<evidence type="ECO:0000313" key="11">
    <source>
        <dbReference type="Proteomes" id="UP001221597"/>
    </source>
</evidence>
<comment type="similarity">
    <text evidence="3">Belongs to the MscS (TC 1.A.23) family.</text>
</comment>
<dbReference type="InterPro" id="IPR011014">
    <property type="entry name" value="MscS_channel_TM-2"/>
</dbReference>
<evidence type="ECO:0000313" key="10">
    <source>
        <dbReference type="EMBL" id="WFT75821.1"/>
    </source>
</evidence>
<feature type="transmembrane region" description="Helical" evidence="8">
    <location>
        <begin position="58"/>
        <end position="79"/>
    </location>
</feature>
<comment type="subcellular location">
    <subcellularLocation>
        <location evidence="2">Cell membrane</location>
    </subcellularLocation>
    <subcellularLocation>
        <location evidence="1">Membrane</location>
        <topology evidence="1">Multi-pass membrane protein</topology>
    </subcellularLocation>
</comment>
<evidence type="ECO:0000256" key="4">
    <source>
        <dbReference type="ARBA" id="ARBA00022475"/>
    </source>
</evidence>
<keyword evidence="11" id="KW-1185">Reference proteome</keyword>
<keyword evidence="7 8" id="KW-0472">Membrane</keyword>
<keyword evidence="6 8" id="KW-1133">Transmembrane helix</keyword>
<proteinExistence type="inferred from homology"/>
<dbReference type="SUPFAM" id="SSF50182">
    <property type="entry name" value="Sm-like ribonucleoproteins"/>
    <property type="match status" value="1"/>
</dbReference>
<evidence type="ECO:0000256" key="7">
    <source>
        <dbReference type="ARBA" id="ARBA00023136"/>
    </source>
</evidence>
<evidence type="ECO:0000256" key="8">
    <source>
        <dbReference type="SAM" id="Phobius"/>
    </source>
</evidence>
<dbReference type="InterPro" id="IPR006685">
    <property type="entry name" value="MscS_channel_2nd"/>
</dbReference>
<accession>A0ABY8J4D6</accession>
<dbReference type="InterPro" id="IPR023408">
    <property type="entry name" value="MscS_beta-dom_sf"/>
</dbReference>
<evidence type="ECO:0000259" key="9">
    <source>
        <dbReference type="Pfam" id="PF00924"/>
    </source>
</evidence>
<evidence type="ECO:0000256" key="6">
    <source>
        <dbReference type="ARBA" id="ARBA00022989"/>
    </source>
</evidence>
<dbReference type="RefSeq" id="WP_283077784.1">
    <property type="nucleotide sequence ID" value="NZ_CP121671.1"/>
</dbReference>
<evidence type="ECO:0000256" key="3">
    <source>
        <dbReference type="ARBA" id="ARBA00008017"/>
    </source>
</evidence>
<evidence type="ECO:0000256" key="1">
    <source>
        <dbReference type="ARBA" id="ARBA00004141"/>
    </source>
</evidence>
<dbReference type="PANTHER" id="PTHR30460">
    <property type="entry name" value="MODERATE CONDUCTANCE MECHANOSENSITIVE CHANNEL YBIO"/>
    <property type="match status" value="1"/>
</dbReference>
<feature type="transmembrane region" description="Helical" evidence="8">
    <location>
        <begin position="85"/>
        <end position="115"/>
    </location>
</feature>
<feature type="transmembrane region" description="Helical" evidence="8">
    <location>
        <begin position="17"/>
        <end position="37"/>
    </location>
</feature>
<dbReference type="Gene3D" id="2.30.30.60">
    <property type="match status" value="1"/>
</dbReference>
<evidence type="ECO:0000256" key="5">
    <source>
        <dbReference type="ARBA" id="ARBA00022692"/>
    </source>
</evidence>
<dbReference type="EMBL" id="CP121671">
    <property type="protein sequence ID" value="WFT75821.1"/>
    <property type="molecule type" value="Genomic_DNA"/>
</dbReference>
<dbReference type="Gene3D" id="1.10.287.1260">
    <property type="match status" value="1"/>
</dbReference>
<reference evidence="10 11" key="1">
    <citation type="submission" date="2023-04" db="EMBL/GenBank/DDBJ databases">
        <title>Genome sequence of Halobacillus naozhouensis KACC 21980.</title>
        <authorList>
            <person name="Kim S."/>
            <person name="Heo J."/>
            <person name="Kwon S.-W."/>
        </authorList>
    </citation>
    <scope>NUCLEOTIDE SEQUENCE [LARGE SCALE GENOMIC DNA]</scope>
    <source>
        <strain evidence="10 11">KCTC 13234</strain>
    </source>
</reference>